<comment type="caution">
    <text evidence="1">The sequence shown here is derived from an EMBL/GenBank/DDBJ whole genome shotgun (WGS) entry which is preliminary data.</text>
</comment>
<dbReference type="RefSeq" id="WP_146357100.1">
    <property type="nucleotide sequence ID" value="NZ_VOBR01000023.1"/>
</dbReference>
<evidence type="ECO:0000313" key="2">
    <source>
        <dbReference type="Proteomes" id="UP000316639"/>
    </source>
</evidence>
<protein>
    <submittedName>
        <fullName evidence="1">Uncharacterized protein</fullName>
    </submittedName>
</protein>
<organism evidence="1 2">
    <name type="scientific">Lentzea tibetensis</name>
    <dbReference type="NCBI Taxonomy" id="2591470"/>
    <lineage>
        <taxon>Bacteria</taxon>
        <taxon>Bacillati</taxon>
        <taxon>Actinomycetota</taxon>
        <taxon>Actinomycetes</taxon>
        <taxon>Pseudonocardiales</taxon>
        <taxon>Pseudonocardiaceae</taxon>
        <taxon>Lentzea</taxon>
    </lineage>
</organism>
<gene>
    <name evidence="1" type="ORF">FKR81_30475</name>
</gene>
<dbReference type="OrthoDB" id="4535848at2"/>
<name>A0A563ELQ2_9PSEU</name>
<reference evidence="1 2" key="1">
    <citation type="submission" date="2019-07" db="EMBL/GenBank/DDBJ databases">
        <title>Lentzea xizangensis sp. nov., isolated from Qinghai-Tibetan Plateau Soils.</title>
        <authorList>
            <person name="Huang J."/>
        </authorList>
    </citation>
    <scope>NUCLEOTIDE SEQUENCE [LARGE SCALE GENOMIC DNA]</scope>
    <source>
        <strain evidence="1 2">FXJ1.1311</strain>
    </source>
</reference>
<dbReference type="AlphaFoldDB" id="A0A563ELQ2"/>
<dbReference type="EMBL" id="VOBR01000023">
    <property type="protein sequence ID" value="TWP47993.1"/>
    <property type="molecule type" value="Genomic_DNA"/>
</dbReference>
<keyword evidence="2" id="KW-1185">Reference proteome</keyword>
<evidence type="ECO:0000313" key="1">
    <source>
        <dbReference type="EMBL" id="TWP47993.1"/>
    </source>
</evidence>
<sequence length="241" mass="26413">MTIVVPGPDGRPLAVVVHGHEGNRSSLVRMSDEADVRRVLTAVRPRDCDFVCYDVTDPEIARPVLPELPASRRLLIGGVAGPSLLTALRACWRDEPGAPELAAYLADFFPPAQPVPVLAPRWVEPLREIALGDPGQPVAHGLFPSTPTKLARLALARTAVYPADLVRDAAAEAYGAHRSKYQRSYSGHDAFACALVHPEVDAGPLVERYTRFTRHQHGWRTRHKIHALVRWAAGRPSQLNC</sequence>
<accession>A0A563ELQ2</accession>
<dbReference type="Proteomes" id="UP000316639">
    <property type="component" value="Unassembled WGS sequence"/>
</dbReference>
<proteinExistence type="predicted"/>